<gene>
    <name evidence="2" type="ORF">D3C57_108300</name>
</gene>
<dbReference type="AlphaFoldDB" id="A0A0A0NNF7"/>
<feature type="domain" description="ARG and Rhodanese-Phosphatase-superfamily-associated" evidence="1">
    <location>
        <begin position="7"/>
        <end position="285"/>
    </location>
</feature>
<protein>
    <recommendedName>
        <fullName evidence="1">ARG and Rhodanese-Phosphatase-superfamily-associated domain-containing protein</fullName>
    </recommendedName>
</protein>
<dbReference type="HOGENOM" id="CLU_701917_0_0_11"/>
<evidence type="ECO:0000313" key="3">
    <source>
        <dbReference type="Proteomes" id="UP000281594"/>
    </source>
</evidence>
<accession>A0A0A0NNF7</accession>
<sequence length="388" mass="43020">MTTTTTLELTGLTALPAQTWGAIRLVPLVRDEPIADLRLDARLYGDDLAAVALDRRTAYYAYIPHGFVATWTADGTPAAAYGTRLRQGDERRAGPPPCVSLRFHRRMARRVDRDRLRFLPLHLALEGYLALHFGGPAVVWEEWSHRAVSTGLSPRVEQAYTGAEVAGLGDALRVFEIHPGQCGVLLYAADALAAAFVVPHPDDYRALHPSLLHDLYGELVYHYATLYGPVPDFRARIADGAVYSLAGLRAEAARQRAEWADFHTTALAGGLLDTAYEVQRVRRMGPFALSRFLPPFHRRAEQHIGETITHEDGRLAYLKTFRLSEAQTRRGHLLTLLAAHDWHFGATADALGVSRDQLASRVEHAGFGALLRQDIRDHYRAAARALSQ</sequence>
<dbReference type="RefSeq" id="WP_020871950.1">
    <property type="nucleotide sequence ID" value="NC_022785.1"/>
</dbReference>
<dbReference type="InterPro" id="IPR054346">
    <property type="entry name" value="ARPP-2"/>
</dbReference>
<name>A0A0A0NNF7_STRRN</name>
<dbReference type="eggNOG" id="ENOG502Z7KB">
    <property type="taxonomic scope" value="Bacteria"/>
</dbReference>
<dbReference type="KEGG" id="src:M271_35310"/>
<comment type="caution">
    <text evidence="2">The sequence shown here is derived from an EMBL/GenBank/DDBJ whole genome shotgun (WGS) entry which is preliminary data.</text>
</comment>
<dbReference type="Pfam" id="PF22549">
    <property type="entry name" value="ARPP-2"/>
    <property type="match status" value="1"/>
</dbReference>
<proteinExistence type="predicted"/>
<reference evidence="2 3" key="1">
    <citation type="journal article" date="2018" name="J. Biol. Chem.">
        <title>Discovery of the actinoplanic acid pathway in Streptomyces rapamycinicus reveals a genetically conserved synergism with rapamycin.</title>
        <authorList>
            <person name="Mrak P."/>
            <person name="Krastel P."/>
            <person name="Pivk Lukancic P."/>
            <person name="Tao J."/>
            <person name="Pistorius D."/>
            <person name="Moore C.M."/>
        </authorList>
    </citation>
    <scope>NUCLEOTIDE SEQUENCE [LARGE SCALE GENOMIC DNA]</scope>
    <source>
        <strain evidence="2 3">NRRL 5491</strain>
    </source>
</reference>
<evidence type="ECO:0000313" key="2">
    <source>
        <dbReference type="EMBL" id="RLV78363.1"/>
    </source>
</evidence>
<evidence type="ECO:0000259" key="1">
    <source>
        <dbReference type="Pfam" id="PF22549"/>
    </source>
</evidence>
<organism evidence="2 3">
    <name type="scientific">Streptomyces rapamycinicus (strain ATCC 29253 / DSM 41530 / NRRL 5491 / AYB-994)</name>
    <name type="common">Streptomyces hygroscopicus (strain ATCC 29253)</name>
    <dbReference type="NCBI Taxonomy" id="1343740"/>
    <lineage>
        <taxon>Bacteria</taxon>
        <taxon>Bacillati</taxon>
        <taxon>Actinomycetota</taxon>
        <taxon>Actinomycetes</taxon>
        <taxon>Kitasatosporales</taxon>
        <taxon>Streptomycetaceae</taxon>
        <taxon>Streptomyces</taxon>
        <taxon>Streptomyces violaceusniger group</taxon>
    </lineage>
</organism>
<dbReference type="STRING" id="1343740.M271_35310"/>
<dbReference type="EMBL" id="QYCY01000001">
    <property type="protein sequence ID" value="RLV78363.1"/>
    <property type="molecule type" value="Genomic_DNA"/>
</dbReference>
<dbReference type="Proteomes" id="UP000281594">
    <property type="component" value="Unassembled WGS sequence"/>
</dbReference>